<dbReference type="AlphaFoldDB" id="A0A8S4R9Q7"/>
<dbReference type="Proteomes" id="UP000838756">
    <property type="component" value="Unassembled WGS sequence"/>
</dbReference>
<gene>
    <name evidence="1" type="primary">jg16580</name>
    <name evidence="1" type="ORF">PAEG_LOCUS10995</name>
</gene>
<sequence length="97" mass="10718">MVQEVHSACQMAVPSHWTAAFRGSFRLGSCKIMEHNPPPVQNLTTVFSFKSKLKKIVTYSDKKKDDCKRIGISDILEPRHCDSAASTGRTIITPGKG</sequence>
<comment type="caution">
    <text evidence="1">The sequence shown here is derived from an EMBL/GenBank/DDBJ whole genome shotgun (WGS) entry which is preliminary data.</text>
</comment>
<organism evidence="1 2">
    <name type="scientific">Pararge aegeria aegeria</name>
    <dbReference type="NCBI Taxonomy" id="348720"/>
    <lineage>
        <taxon>Eukaryota</taxon>
        <taxon>Metazoa</taxon>
        <taxon>Ecdysozoa</taxon>
        <taxon>Arthropoda</taxon>
        <taxon>Hexapoda</taxon>
        <taxon>Insecta</taxon>
        <taxon>Pterygota</taxon>
        <taxon>Neoptera</taxon>
        <taxon>Endopterygota</taxon>
        <taxon>Lepidoptera</taxon>
        <taxon>Glossata</taxon>
        <taxon>Ditrysia</taxon>
        <taxon>Papilionoidea</taxon>
        <taxon>Nymphalidae</taxon>
        <taxon>Satyrinae</taxon>
        <taxon>Satyrini</taxon>
        <taxon>Parargina</taxon>
        <taxon>Pararge</taxon>
    </lineage>
</organism>
<proteinExistence type="predicted"/>
<accession>A0A8S4R9Q7</accession>
<protein>
    <submittedName>
        <fullName evidence="1">Jg16580 protein</fullName>
    </submittedName>
</protein>
<evidence type="ECO:0000313" key="2">
    <source>
        <dbReference type="Proteomes" id="UP000838756"/>
    </source>
</evidence>
<name>A0A8S4R9Q7_9NEOP</name>
<dbReference type="EMBL" id="CAKXAJ010024920">
    <property type="protein sequence ID" value="CAH2232797.1"/>
    <property type="molecule type" value="Genomic_DNA"/>
</dbReference>
<reference evidence="1" key="1">
    <citation type="submission" date="2022-03" db="EMBL/GenBank/DDBJ databases">
        <authorList>
            <person name="Lindestad O."/>
        </authorList>
    </citation>
    <scope>NUCLEOTIDE SEQUENCE</scope>
</reference>
<keyword evidence="2" id="KW-1185">Reference proteome</keyword>
<evidence type="ECO:0000313" key="1">
    <source>
        <dbReference type="EMBL" id="CAH2232797.1"/>
    </source>
</evidence>